<proteinExistence type="predicted"/>
<feature type="transmembrane region" description="Helical" evidence="6">
    <location>
        <begin position="118"/>
        <end position="139"/>
    </location>
</feature>
<comment type="caution">
    <text evidence="7">The sequence shown here is derived from an EMBL/GenBank/DDBJ whole genome shotgun (WGS) entry which is preliminary data.</text>
</comment>
<keyword evidence="3 6" id="KW-0812">Transmembrane</keyword>
<sequence length="211" mass="21774">MSSGQLLTFVIMSVVLVVVPGPSVLFAVSRALVLGRRGALATVVGNAFGVYAQVVAVAFGLGAVVERSVVVFTVVKFVGAGYLMYLGVQAIRHRRSLADAVTVSVQPAGTLRAAREGFVVGLTNPKAIVFFAAVLPQFVDRAGFSPAAQMLVLGLMFMTIAVICDGAWAVGAGAARSWFTRSPRRLAQLGGIGGVAMVGIGAQLAVSGRHD</sequence>
<dbReference type="GO" id="GO:0015171">
    <property type="term" value="F:amino acid transmembrane transporter activity"/>
    <property type="evidence" value="ECO:0007669"/>
    <property type="project" value="TreeGrafter"/>
</dbReference>
<name>A0A2P8E997_9ACTN</name>
<evidence type="ECO:0000256" key="5">
    <source>
        <dbReference type="ARBA" id="ARBA00023136"/>
    </source>
</evidence>
<feature type="transmembrane region" description="Helical" evidence="6">
    <location>
        <begin position="69"/>
        <end position="88"/>
    </location>
</feature>
<evidence type="ECO:0000313" key="7">
    <source>
        <dbReference type="EMBL" id="PSL06051.1"/>
    </source>
</evidence>
<dbReference type="PANTHER" id="PTHR30086">
    <property type="entry name" value="ARGININE EXPORTER PROTEIN ARGO"/>
    <property type="match status" value="1"/>
</dbReference>
<feature type="transmembrane region" description="Helical" evidence="6">
    <location>
        <begin position="151"/>
        <end position="174"/>
    </location>
</feature>
<protein>
    <submittedName>
        <fullName evidence="7">Threonine/homoserine/homoserine lactone efflux protein</fullName>
    </submittedName>
</protein>
<feature type="transmembrane region" description="Helical" evidence="6">
    <location>
        <begin position="186"/>
        <end position="206"/>
    </location>
</feature>
<dbReference type="GO" id="GO:0005886">
    <property type="term" value="C:plasma membrane"/>
    <property type="evidence" value="ECO:0007669"/>
    <property type="project" value="UniProtKB-SubCell"/>
</dbReference>
<evidence type="ECO:0000256" key="3">
    <source>
        <dbReference type="ARBA" id="ARBA00022692"/>
    </source>
</evidence>
<gene>
    <name evidence="7" type="ORF">CLV30_103206</name>
</gene>
<keyword evidence="8" id="KW-1185">Reference proteome</keyword>
<dbReference type="AlphaFoldDB" id="A0A2P8E997"/>
<evidence type="ECO:0000313" key="8">
    <source>
        <dbReference type="Proteomes" id="UP000243528"/>
    </source>
</evidence>
<dbReference type="EMBL" id="PYGE01000003">
    <property type="protein sequence ID" value="PSL06051.1"/>
    <property type="molecule type" value="Genomic_DNA"/>
</dbReference>
<comment type="subcellular location">
    <subcellularLocation>
        <location evidence="1">Cell membrane</location>
        <topology evidence="1">Multi-pass membrane protein</topology>
    </subcellularLocation>
</comment>
<evidence type="ECO:0000256" key="6">
    <source>
        <dbReference type="SAM" id="Phobius"/>
    </source>
</evidence>
<reference evidence="7 8" key="1">
    <citation type="submission" date="2018-03" db="EMBL/GenBank/DDBJ databases">
        <title>Genomic Encyclopedia of Archaeal and Bacterial Type Strains, Phase II (KMG-II): from individual species to whole genera.</title>
        <authorList>
            <person name="Goeker M."/>
        </authorList>
    </citation>
    <scope>NUCLEOTIDE SEQUENCE [LARGE SCALE GENOMIC DNA]</scope>
    <source>
        <strain evidence="7 8">DSM 45211</strain>
    </source>
</reference>
<dbReference type="PIRSF" id="PIRSF006324">
    <property type="entry name" value="LeuE"/>
    <property type="match status" value="1"/>
</dbReference>
<dbReference type="Proteomes" id="UP000243528">
    <property type="component" value="Unassembled WGS sequence"/>
</dbReference>
<dbReference type="InterPro" id="IPR001123">
    <property type="entry name" value="LeuE-type"/>
</dbReference>
<feature type="transmembrane region" description="Helical" evidence="6">
    <location>
        <begin position="6"/>
        <end position="28"/>
    </location>
</feature>
<keyword evidence="5 6" id="KW-0472">Membrane</keyword>
<evidence type="ECO:0000256" key="1">
    <source>
        <dbReference type="ARBA" id="ARBA00004651"/>
    </source>
</evidence>
<evidence type="ECO:0000256" key="2">
    <source>
        <dbReference type="ARBA" id="ARBA00022475"/>
    </source>
</evidence>
<organism evidence="7 8">
    <name type="scientific">Haloactinopolyspora alba</name>
    <dbReference type="NCBI Taxonomy" id="648780"/>
    <lineage>
        <taxon>Bacteria</taxon>
        <taxon>Bacillati</taxon>
        <taxon>Actinomycetota</taxon>
        <taxon>Actinomycetes</taxon>
        <taxon>Jiangellales</taxon>
        <taxon>Jiangellaceae</taxon>
        <taxon>Haloactinopolyspora</taxon>
    </lineage>
</organism>
<dbReference type="Pfam" id="PF01810">
    <property type="entry name" value="LysE"/>
    <property type="match status" value="1"/>
</dbReference>
<evidence type="ECO:0000256" key="4">
    <source>
        <dbReference type="ARBA" id="ARBA00022989"/>
    </source>
</evidence>
<keyword evidence="2" id="KW-1003">Cell membrane</keyword>
<dbReference type="PANTHER" id="PTHR30086:SF20">
    <property type="entry name" value="ARGININE EXPORTER PROTEIN ARGO-RELATED"/>
    <property type="match status" value="1"/>
</dbReference>
<accession>A0A2P8E997</accession>
<keyword evidence="4 6" id="KW-1133">Transmembrane helix</keyword>
<feature type="transmembrane region" description="Helical" evidence="6">
    <location>
        <begin position="40"/>
        <end position="63"/>
    </location>
</feature>